<dbReference type="InterPro" id="IPR035686">
    <property type="entry name" value="CPSase_GATase1"/>
</dbReference>
<dbReference type="GO" id="GO:0046872">
    <property type="term" value="F:metal ion binding"/>
    <property type="evidence" value="ECO:0007669"/>
    <property type="project" value="UniProtKB-KW"/>
</dbReference>
<feature type="domain" description="ATP-grasp" evidence="16">
    <location>
        <begin position="274"/>
        <end position="469"/>
    </location>
</feature>
<dbReference type="PROSITE" id="PS00867">
    <property type="entry name" value="CPSASE_2"/>
    <property type="match status" value="1"/>
</dbReference>
<dbReference type="Pfam" id="PF02787">
    <property type="entry name" value="CPSase_L_D3"/>
    <property type="match status" value="1"/>
</dbReference>
<accession>A0A1B0C1P5</accession>
<sequence length="967" mass="109296">MTENIRKKKFKPYDFGIKHSILKQLDSLNCQITVVPASTKANNVFALRPHGILLSNGPGNPEKYHSIIDNIRNLLKKDIPILGICLGHQLLAMSEGAKIFKMKFGHHGINHPVKDIQNNKIIITSQNHDFAIDPKTLSKNMIITHTSMFDGTLQGSGPIIIGQACEFDYSGTQACRALKSEGYRIVLINSNPATIMTDPDIADATYVEPIHLNIIEKIIEKERPDAILPTIGGQIALNCAIKLDKKGILKKFNVNIIGITIQAIEKAENRILFHQAMHNIGLETAKSYHVNSMKEALTISKELKFPFIIRSSFSMGGSDSGIIYNKYDLQKFFSNKTWDIKNSKFIIDESLIGWKEYELEIIRDKKDNCIVICSIENIDPIGIHTGDSIAVSPAQTLSDKEYQIIRNAAIAVVREIGIDSGGANVQFAIHPDSGKMLIIEMNPRVSRSSALASKATGFPIAEVSAKLSIGYTLDELMNKVADSKIPIAFEPSLDYVVTKIPRFDFEKFSNAKKILTTQMKSVGEVMAIGRNQQESLQKAIRSLEINVYGFDSKINLKQKNIKSIICKKLLVPNPNRLWYIADAFRIGMSIDFVSNLTKIDCWFLYQIYELIQLEYKTIKHGLSGLTKKRLFNLKQKGFSDSRLANLLHVNYHTMIQLRQKYNLHPVYKRIDTCAGEFNTNTAYMYSTYAEECESLPNKNINKILILGSGPNRIGQGIEFDYCCVQALIVLKQNHYETIMVNCNPETVSTDYDVANRLYFEPITLEDVLEIVRIENPRGLIIQCGGQTPLKLSTELEIFKIPILGTQAKYINIAENREKFKQVIQNLNLKQPKNAISETIESVLKNASDIGYPIIIRPSYVLGGRLMKIIYNKTDLMHYCYNIKNISQYFPILLDAFLENAIEIDVDAIFDGKNILICGIIEHVEHAGIHSDRNHFLKKYLDLQLQKFRPSSLDENDMLYCIKKIELV</sequence>
<dbReference type="Pfam" id="PF02786">
    <property type="entry name" value="CPSase_L_D2"/>
    <property type="match status" value="2"/>
</dbReference>
<dbReference type="PRINTS" id="PR00096">
    <property type="entry name" value="GATASE"/>
</dbReference>
<dbReference type="GO" id="GO:0005737">
    <property type="term" value="C:cytoplasm"/>
    <property type="evidence" value="ECO:0007669"/>
    <property type="project" value="TreeGrafter"/>
</dbReference>
<reference evidence="17" key="2">
    <citation type="submission" date="2020-05" db="UniProtKB">
        <authorList>
            <consortium name="EnsemblMetazoa"/>
        </authorList>
    </citation>
    <scope>IDENTIFICATION</scope>
    <source>
        <strain evidence="17">IAEA</strain>
    </source>
</reference>
<dbReference type="GO" id="GO:0006541">
    <property type="term" value="P:glutamine metabolic process"/>
    <property type="evidence" value="ECO:0007669"/>
    <property type="project" value="TreeGrafter"/>
</dbReference>
<dbReference type="PROSITE" id="PS50975">
    <property type="entry name" value="ATP_GRASP"/>
    <property type="match status" value="2"/>
</dbReference>
<keyword evidence="7" id="KW-0479">Metal-binding</keyword>
<evidence type="ECO:0000256" key="11">
    <source>
        <dbReference type="ARBA" id="ARBA00022842"/>
    </source>
</evidence>
<dbReference type="EMBL" id="JXJN01024143">
    <property type="status" value="NOT_ANNOTATED_CDS"/>
    <property type="molecule type" value="Genomic_DNA"/>
</dbReference>
<evidence type="ECO:0000313" key="18">
    <source>
        <dbReference type="Proteomes" id="UP000092460"/>
    </source>
</evidence>
<keyword evidence="8" id="KW-0677">Repeat</keyword>
<evidence type="ECO:0000256" key="5">
    <source>
        <dbReference type="ARBA" id="ARBA00022598"/>
    </source>
</evidence>
<dbReference type="PANTHER" id="PTHR11405">
    <property type="entry name" value="CARBAMOYLTRANSFERASE FAMILY MEMBER"/>
    <property type="match status" value="1"/>
</dbReference>
<dbReference type="InterPro" id="IPR005483">
    <property type="entry name" value="CPSase_dom"/>
</dbReference>
<keyword evidence="9 15" id="KW-0547">Nucleotide-binding</keyword>
<dbReference type="InterPro" id="IPR011697">
    <property type="entry name" value="Peptidase_C26"/>
</dbReference>
<comment type="cofactor">
    <cofactor evidence="1">
        <name>Mn(2+)</name>
        <dbReference type="ChEBI" id="CHEBI:29035"/>
    </cofactor>
</comment>
<dbReference type="PRINTS" id="PR00098">
    <property type="entry name" value="CPSASE"/>
</dbReference>
<evidence type="ECO:0000256" key="9">
    <source>
        <dbReference type="ARBA" id="ARBA00022741"/>
    </source>
</evidence>
<evidence type="ECO:0000256" key="13">
    <source>
        <dbReference type="ARBA" id="ARBA00023211"/>
    </source>
</evidence>
<dbReference type="FunFam" id="3.40.50.20:FF:000002">
    <property type="entry name" value="Carbamoyl-phosphate synthase large chain"/>
    <property type="match status" value="1"/>
</dbReference>
<dbReference type="SUPFAM" id="SSF56059">
    <property type="entry name" value="Glutathione synthetase ATP-binding domain-like"/>
    <property type="match status" value="2"/>
</dbReference>
<dbReference type="NCBIfam" id="NF009455">
    <property type="entry name" value="PRK12815.1"/>
    <property type="match status" value="1"/>
</dbReference>
<dbReference type="Gene3D" id="1.10.1030.10">
    <property type="entry name" value="Carbamoyl-phosphate synthetase, large subunit oligomerisation domain"/>
    <property type="match status" value="1"/>
</dbReference>
<dbReference type="SUPFAM" id="SSF52440">
    <property type="entry name" value="PreATP-grasp domain"/>
    <property type="match status" value="2"/>
</dbReference>
<keyword evidence="6" id="KW-0028">Amino-acid biosynthesis</keyword>
<keyword evidence="13" id="KW-0464">Manganese</keyword>
<dbReference type="InterPro" id="IPR058047">
    <property type="entry name" value="CPSase_preATP-grasp"/>
</dbReference>
<dbReference type="NCBIfam" id="NF003671">
    <property type="entry name" value="PRK05294.1"/>
    <property type="match status" value="1"/>
</dbReference>
<keyword evidence="4" id="KW-0055">Arginine biosynthesis</keyword>
<dbReference type="Pfam" id="PF07722">
    <property type="entry name" value="Peptidase_C26"/>
    <property type="match status" value="1"/>
</dbReference>
<dbReference type="STRING" id="67801.A0A1B0C1P5"/>
<dbReference type="GO" id="GO:0006526">
    <property type="term" value="P:L-arginine biosynthetic process"/>
    <property type="evidence" value="ECO:0007669"/>
    <property type="project" value="UniProtKB-KW"/>
</dbReference>
<evidence type="ECO:0000256" key="10">
    <source>
        <dbReference type="ARBA" id="ARBA00022840"/>
    </source>
</evidence>
<keyword evidence="10 15" id="KW-0067">ATP-binding</keyword>
<organism evidence="17 18">
    <name type="scientific">Glossina palpalis gambiensis</name>
    <dbReference type="NCBI Taxonomy" id="67801"/>
    <lineage>
        <taxon>Eukaryota</taxon>
        <taxon>Metazoa</taxon>
        <taxon>Ecdysozoa</taxon>
        <taxon>Arthropoda</taxon>
        <taxon>Hexapoda</taxon>
        <taxon>Insecta</taxon>
        <taxon>Pterygota</taxon>
        <taxon>Neoptera</taxon>
        <taxon>Endopterygota</taxon>
        <taxon>Diptera</taxon>
        <taxon>Brachycera</taxon>
        <taxon>Muscomorpha</taxon>
        <taxon>Hippoboscoidea</taxon>
        <taxon>Glossinidae</taxon>
        <taxon>Glossina</taxon>
    </lineage>
</organism>
<dbReference type="NCBIfam" id="TIGR01369">
    <property type="entry name" value="CPSaseII_lrg"/>
    <property type="match status" value="1"/>
</dbReference>
<dbReference type="InterPro" id="IPR016185">
    <property type="entry name" value="PreATP-grasp_dom_sf"/>
</dbReference>
<dbReference type="FunFam" id="3.30.470.20:FF:000007">
    <property type="entry name" value="Carbamoyl-phosphate synthase large chain"/>
    <property type="match status" value="1"/>
</dbReference>
<dbReference type="SUPFAM" id="SSF48108">
    <property type="entry name" value="Carbamoyl phosphate synthetase, large subunit connection domain"/>
    <property type="match status" value="1"/>
</dbReference>
<dbReference type="Gene3D" id="3.40.50.880">
    <property type="match status" value="1"/>
</dbReference>
<dbReference type="Proteomes" id="UP000092460">
    <property type="component" value="Unassembled WGS sequence"/>
</dbReference>
<dbReference type="SUPFAM" id="SSF52317">
    <property type="entry name" value="Class I glutamine amidotransferase-like"/>
    <property type="match status" value="1"/>
</dbReference>
<dbReference type="FunFam" id="3.40.50.20:FF:000001">
    <property type="entry name" value="Carbamoyl-phosphate synthase large chain"/>
    <property type="match status" value="1"/>
</dbReference>
<dbReference type="GO" id="GO:0006221">
    <property type="term" value="P:pyrimidine nucleotide biosynthetic process"/>
    <property type="evidence" value="ECO:0007669"/>
    <property type="project" value="UniProtKB-KW"/>
</dbReference>
<dbReference type="InterPro" id="IPR006275">
    <property type="entry name" value="CPSase_lsu"/>
</dbReference>
<dbReference type="InterPro" id="IPR013815">
    <property type="entry name" value="ATP_grasp_subdomain_1"/>
</dbReference>
<feature type="domain" description="ATP-grasp" evidence="16">
    <location>
        <begin position="820"/>
        <end position="874"/>
    </location>
</feature>
<dbReference type="InterPro" id="IPR036897">
    <property type="entry name" value="CarbamoylP_synth_lsu_oligo_sf"/>
</dbReference>
<dbReference type="EnsemblMetazoa" id="GPPI046734-RA">
    <property type="protein sequence ID" value="GPPI046734-PA"/>
    <property type="gene ID" value="GPPI046734"/>
</dbReference>
<reference evidence="18" key="1">
    <citation type="submission" date="2015-01" db="EMBL/GenBank/DDBJ databases">
        <authorList>
            <person name="Aksoy S."/>
            <person name="Warren W."/>
            <person name="Wilson R.K."/>
        </authorList>
    </citation>
    <scope>NUCLEOTIDE SEQUENCE [LARGE SCALE GENOMIC DNA]</scope>
    <source>
        <strain evidence="18">IAEA</strain>
    </source>
</reference>
<evidence type="ECO:0000256" key="2">
    <source>
        <dbReference type="ARBA" id="ARBA00005077"/>
    </source>
</evidence>
<evidence type="ECO:0000256" key="3">
    <source>
        <dbReference type="ARBA" id="ARBA00009799"/>
    </source>
</evidence>
<dbReference type="GO" id="GO:0004088">
    <property type="term" value="F:carbamoyl-phosphate synthase (glutamine-hydrolyzing) activity"/>
    <property type="evidence" value="ECO:0007669"/>
    <property type="project" value="TreeGrafter"/>
</dbReference>
<keyword evidence="12" id="KW-0665">Pyrimidine biosynthesis</keyword>
<comment type="pathway">
    <text evidence="2">Amino-acid biosynthesis; L-arginine biosynthesis; carbamoyl phosphate from bicarbonate: step 1/1.</text>
</comment>
<dbReference type="InterPro" id="IPR005480">
    <property type="entry name" value="CPSase_lsu_oligo"/>
</dbReference>
<dbReference type="FunFam" id="1.10.1030.10:FF:000002">
    <property type="entry name" value="Carbamoyl-phosphate synthase large chain"/>
    <property type="match status" value="1"/>
</dbReference>
<dbReference type="VEuPathDB" id="VectorBase:GPPI046734"/>
<dbReference type="Gene3D" id="3.30.470.20">
    <property type="entry name" value="ATP-grasp fold, B domain"/>
    <property type="match status" value="2"/>
</dbReference>
<evidence type="ECO:0000256" key="8">
    <source>
        <dbReference type="ARBA" id="ARBA00022737"/>
    </source>
</evidence>
<dbReference type="AlphaFoldDB" id="A0A1B0C1P5"/>
<evidence type="ECO:0000256" key="14">
    <source>
        <dbReference type="ARBA" id="ARBA00047359"/>
    </source>
</evidence>
<dbReference type="Gene3D" id="3.30.1490.20">
    <property type="entry name" value="ATP-grasp fold, A domain"/>
    <property type="match status" value="1"/>
</dbReference>
<keyword evidence="5" id="KW-0436">Ligase</keyword>
<dbReference type="PANTHER" id="PTHR11405:SF53">
    <property type="entry name" value="CARBAMOYL-PHOSPHATE SYNTHASE [AMMONIA], MITOCHONDRIAL"/>
    <property type="match status" value="1"/>
</dbReference>
<dbReference type="SMART" id="SM01096">
    <property type="entry name" value="CPSase_L_D3"/>
    <property type="match status" value="1"/>
</dbReference>
<dbReference type="PROSITE" id="PS51273">
    <property type="entry name" value="GATASE_TYPE_1"/>
    <property type="match status" value="1"/>
</dbReference>
<evidence type="ECO:0000256" key="4">
    <source>
        <dbReference type="ARBA" id="ARBA00022571"/>
    </source>
</evidence>
<evidence type="ECO:0000259" key="16">
    <source>
        <dbReference type="PROSITE" id="PS50975"/>
    </source>
</evidence>
<proteinExistence type="inferred from homology"/>
<evidence type="ECO:0000256" key="15">
    <source>
        <dbReference type="PROSITE-ProRule" id="PRU00409"/>
    </source>
</evidence>
<evidence type="ECO:0000256" key="6">
    <source>
        <dbReference type="ARBA" id="ARBA00022605"/>
    </source>
</evidence>
<dbReference type="Pfam" id="PF25596">
    <property type="entry name" value="CPSase_L_D1"/>
    <property type="match status" value="2"/>
</dbReference>
<name>A0A1B0C1P5_9MUSC</name>
<comment type="catalytic activity">
    <reaction evidence="14">
        <text>hydrogencarbonate + NH4(+) + 2 ATP = carbamoyl phosphate + 2 ADP + phosphate + 2 H(+)</text>
        <dbReference type="Rhea" id="RHEA:18029"/>
        <dbReference type="ChEBI" id="CHEBI:15378"/>
        <dbReference type="ChEBI" id="CHEBI:17544"/>
        <dbReference type="ChEBI" id="CHEBI:28938"/>
        <dbReference type="ChEBI" id="CHEBI:30616"/>
        <dbReference type="ChEBI" id="CHEBI:43474"/>
        <dbReference type="ChEBI" id="CHEBI:58228"/>
        <dbReference type="ChEBI" id="CHEBI:456216"/>
        <dbReference type="EC" id="6.3.4.16"/>
    </reaction>
</comment>
<dbReference type="InterPro" id="IPR011761">
    <property type="entry name" value="ATP-grasp"/>
</dbReference>
<dbReference type="Gene3D" id="3.40.50.20">
    <property type="match status" value="2"/>
</dbReference>
<dbReference type="InterPro" id="IPR005479">
    <property type="entry name" value="CPAse_ATP-bd"/>
</dbReference>
<keyword evidence="18" id="KW-1185">Reference proteome</keyword>
<comment type="similarity">
    <text evidence="3">Belongs to the CarB family.</text>
</comment>
<dbReference type="CDD" id="cd01744">
    <property type="entry name" value="GATase1_CPSase"/>
    <property type="match status" value="1"/>
</dbReference>
<evidence type="ECO:0000313" key="17">
    <source>
        <dbReference type="EnsemblMetazoa" id="GPPI046734-PA"/>
    </source>
</evidence>
<keyword evidence="11" id="KW-0460">Magnesium</keyword>
<protein>
    <recommendedName>
        <fullName evidence="16">ATP-grasp domain-containing protein</fullName>
    </recommendedName>
</protein>
<evidence type="ECO:0000256" key="12">
    <source>
        <dbReference type="ARBA" id="ARBA00022975"/>
    </source>
</evidence>
<dbReference type="InterPro" id="IPR029062">
    <property type="entry name" value="Class_I_gatase-like"/>
</dbReference>
<dbReference type="GO" id="GO:0004087">
    <property type="term" value="F:carbamoyl-phosphate synthase (ammonia) activity"/>
    <property type="evidence" value="ECO:0007669"/>
    <property type="project" value="UniProtKB-EC"/>
</dbReference>
<evidence type="ECO:0000256" key="1">
    <source>
        <dbReference type="ARBA" id="ARBA00001936"/>
    </source>
</evidence>
<evidence type="ECO:0000256" key="7">
    <source>
        <dbReference type="ARBA" id="ARBA00022723"/>
    </source>
</evidence>
<dbReference type="EMBL" id="JXJN01024142">
    <property type="status" value="NOT_ANNOTATED_CDS"/>
    <property type="molecule type" value="Genomic_DNA"/>
</dbReference>
<dbReference type="GO" id="GO:0005524">
    <property type="term" value="F:ATP binding"/>
    <property type="evidence" value="ECO:0007669"/>
    <property type="project" value="UniProtKB-UniRule"/>
</dbReference>
<dbReference type="PRINTS" id="PR00099">
    <property type="entry name" value="CPSGATASE"/>
</dbReference>